<dbReference type="Gene3D" id="3.40.50.300">
    <property type="entry name" value="P-loop containing nucleotide triphosphate hydrolases"/>
    <property type="match status" value="3"/>
</dbReference>
<feature type="domain" description="UvrD-like helicase C-terminal" evidence="18">
    <location>
        <begin position="1393"/>
        <end position="1660"/>
    </location>
</feature>
<dbReference type="Proteomes" id="UP001500975">
    <property type="component" value="Unassembled WGS sequence"/>
</dbReference>
<dbReference type="InterPro" id="IPR038726">
    <property type="entry name" value="PDDEXK_AddAB-type"/>
</dbReference>
<evidence type="ECO:0000256" key="5">
    <source>
        <dbReference type="ARBA" id="ARBA00022806"/>
    </source>
</evidence>
<dbReference type="PANTHER" id="PTHR11070">
    <property type="entry name" value="UVRD / RECB / PCRA DNA HELICASE FAMILY MEMBER"/>
    <property type="match status" value="1"/>
</dbReference>
<dbReference type="EC" id="5.6.2.4" evidence="12"/>
<evidence type="ECO:0000256" key="15">
    <source>
        <dbReference type="PROSITE-ProRule" id="PRU00560"/>
    </source>
</evidence>
<dbReference type="PROSITE" id="PS51217">
    <property type="entry name" value="UVRD_HELICASE_CTER"/>
    <property type="match status" value="2"/>
</dbReference>
<evidence type="ECO:0000256" key="7">
    <source>
        <dbReference type="ARBA" id="ARBA00022840"/>
    </source>
</evidence>
<sequence>MIPPEFHPAHALWCDPADGLVTRIARLLAERRLHPARTVVLVPYAQLMQVGRAMWAACGAPGFAPRFETTRNWARSVGGFTPGVDDIAFDMAQDLLTAQSLLARAGLGGARTALAGRLVEIALQLAPLAAAERPDERAAWAERVREALVAGKGSEWFDTESALNGVALAWASNSDYATDLLLDGGALDGTDLLVVLDGFQSDPLANRLAALFGERALRLPLAMPSAPTRTAALHRCADPEDEAQRAAACVLRHLAEGRAPVALVATDRALTRRISAQLGAHGVQPRDETGWKLSTTRAAATLMGALRACAHDASTDQVLDWLKGAAALDGRAVRALEARLRERGMRDWRSWCAFVAASSQPRDEALLGFTGEIEAMRTPLARARPLAEWLSASRTLLEAGGQWPALRADVVGAEVLAALYLDAEAEAVRGPRWTLAEFGAWVREVLEAASVRLPSDEEAPRVVVLPLHQLLGRSFGSVVLPGCDDQRLPASPEPAGDWTPAQREALGLPARESLEAAQAAAWAVALGAPRVDLLWRHADASGEPVRPSALLQMLQLAQATADGTDPRTEVEVDARPTPRPQPRGNALVPTRLSSTAYEDLRRCPYRFFALRQLGLRSRDELEAEVDKRDFGNWLHAVLGRFHEALREAPDADLAARLALMAVAEREATREFALSDAEFMPFAAAWPAVRDGYLEWLAKHEREEGATFVESEPWKELPLGSVTLIGRLDRVDVVADGRPFVIDYKTESVEKSKERVKDPTEDTQLAFYAALFPDDSLRAAYVNVGEKASGTCTVEQPDVVAARDALVAGVLDDLARIGRGTPLPALGEGPACEHCAARGLCRKDFWSDEAPPRFVPEASADPTAGESGPAAQENAPGPQPAYGHNGAPVPRERFYAIACDPRRSVAVEACAGAGKTWMLVSRILRALLEEGEGACAPHEILAITFTKKAAGEMRERLDQWLESFAARPVEALVPELVMRGMDRASAEAKAPRLQGLYRELLGSGRPVQFRTFHAWFAGLLRSAPVAVLERLRLPASYQLLEDDAQARARVWRPFFAAVAEDPQAQADYRALVADYGRSQTTKALDEALTRRVEFALADAQGAVDAAVVPMGEFYPAFAGADSPEQVLLHDPASRRTLLAAASALGRASAPTFSQRGSDLERAVTESRAAGVVEALLTLKGEQRKFSEKLAGLEHIRAAQQRAQQYCEARAQHAAWLYQQRMARLTRLLVRCFAQVKAANGWVDMSDVEQAAHLLLGRSELWGWVQERLDARVRHLLIDEFQDTNPLQWQALHGWLSGYAGAGGRRPGVFIVGDPKQSIYRFRRAEPQVFIAAKQFVQQGLGGDLLDCDHTHRNAQAVVGLVNAAMGEAQQAGEFSGFRDHTTESRVAGRVRKLPPIPRDAIASQEQADHPNEAGVLLWRDSLVTPRLLPEQRLLQKECEQAARWIAQRIAGGLAPSRIMVLARRRSRLTALQDELRRLHIAVQQPEKNDLHDAPEVQDLVALLDALVSPDHDLSLAQALRSPLFDLPDEALVQLALRQRERHASWFELLQAPELPAPLAGIGARLRQWQRWLAAWPPHDALSAIYHDGDVLRRFAAAAPAAMRESVLANLRGLMAASLELDGARFATPYAFVRALRRGGNPAPTVAALDAVQLLTVHGAKGLEADLVLMLDTDAPAQRAQTMGVLVKWPGHAPAPERFVFMASEKNPPACTTEDLAEEQAARLREEINALYVAGTRARQELVLSAVPAARPSPRSWWARLEVRCELVDVAHAAAAPRTQPEQPSLLPERFRMRDLPPLPDQASAPRRAAPRADTHAEARASALGQAMHRLLEWARPGAALPPAHVRAAGREFGLDAAAAQVAASMAQRIRAGAGAWAWDAEALAWQGNEVTLVHGGEVLRIDRLVQQRASGVWWVLDYKSAGRPERDAALIAQMQRYREAVMQAHPGAAVRAAFLTGQGELVDVE</sequence>
<comment type="catalytic activity">
    <reaction evidence="14">
        <text>ATP + H2O = ADP + phosphate + H(+)</text>
        <dbReference type="Rhea" id="RHEA:13065"/>
        <dbReference type="ChEBI" id="CHEBI:15377"/>
        <dbReference type="ChEBI" id="CHEBI:15378"/>
        <dbReference type="ChEBI" id="CHEBI:30616"/>
        <dbReference type="ChEBI" id="CHEBI:43474"/>
        <dbReference type="ChEBI" id="CHEBI:456216"/>
        <dbReference type="EC" id="5.6.2.4"/>
    </reaction>
</comment>
<reference evidence="20" key="1">
    <citation type="journal article" date="2019" name="Int. J. Syst. Evol. Microbiol.">
        <title>The Global Catalogue of Microorganisms (GCM) 10K type strain sequencing project: providing services to taxonomists for standard genome sequencing and annotation.</title>
        <authorList>
            <consortium name="The Broad Institute Genomics Platform"/>
            <consortium name="The Broad Institute Genome Sequencing Center for Infectious Disease"/>
            <person name="Wu L."/>
            <person name="Ma J."/>
        </authorList>
    </citation>
    <scope>NUCLEOTIDE SEQUENCE [LARGE SCALE GENOMIC DNA]</scope>
    <source>
        <strain evidence="20">JCM 17804</strain>
    </source>
</reference>
<proteinExistence type="predicted"/>
<evidence type="ECO:0000256" key="3">
    <source>
        <dbReference type="ARBA" id="ARBA00022763"/>
    </source>
</evidence>
<dbReference type="InterPro" id="IPR027417">
    <property type="entry name" value="P-loop_NTPase"/>
</dbReference>
<keyword evidence="4 15" id="KW-0378">Hydrolase</keyword>
<dbReference type="EMBL" id="BAABGJ010000020">
    <property type="protein sequence ID" value="GAA4342417.1"/>
    <property type="molecule type" value="Genomic_DNA"/>
</dbReference>
<name>A0ABP8HPV3_9BURK</name>
<evidence type="ECO:0000313" key="20">
    <source>
        <dbReference type="Proteomes" id="UP001500975"/>
    </source>
</evidence>
<dbReference type="InterPro" id="IPR000212">
    <property type="entry name" value="DNA_helicase_UvrD/REP"/>
</dbReference>
<keyword evidence="3" id="KW-0227">DNA damage</keyword>
<dbReference type="Gene3D" id="3.90.320.10">
    <property type="match status" value="1"/>
</dbReference>
<evidence type="ECO:0000256" key="13">
    <source>
        <dbReference type="ARBA" id="ARBA00034923"/>
    </source>
</evidence>
<comment type="catalytic activity">
    <reaction evidence="11">
        <text>Couples ATP hydrolysis with the unwinding of duplex DNA by translocating in the 3'-5' direction.</text>
        <dbReference type="EC" id="5.6.2.4"/>
    </reaction>
</comment>
<keyword evidence="6" id="KW-0269">Exonuclease</keyword>
<evidence type="ECO:0000313" key="19">
    <source>
        <dbReference type="EMBL" id="GAA4342417.1"/>
    </source>
</evidence>
<keyword evidence="20" id="KW-1185">Reference proteome</keyword>
<feature type="region of interest" description="Disordered" evidence="16">
    <location>
        <begin position="560"/>
        <end position="587"/>
    </location>
</feature>
<evidence type="ECO:0000256" key="1">
    <source>
        <dbReference type="ARBA" id="ARBA00022722"/>
    </source>
</evidence>
<keyword evidence="9" id="KW-0234">DNA repair</keyword>
<dbReference type="InterPro" id="IPR014017">
    <property type="entry name" value="DNA_helicase_UvrD-like_C"/>
</dbReference>
<feature type="binding site" evidence="15">
    <location>
        <begin position="908"/>
        <end position="915"/>
    </location>
    <ligand>
        <name>ATP</name>
        <dbReference type="ChEBI" id="CHEBI:30616"/>
    </ligand>
</feature>
<keyword evidence="10" id="KW-0413">Isomerase</keyword>
<evidence type="ECO:0000256" key="12">
    <source>
        <dbReference type="ARBA" id="ARBA00034808"/>
    </source>
</evidence>
<evidence type="ECO:0000259" key="18">
    <source>
        <dbReference type="PROSITE" id="PS51217"/>
    </source>
</evidence>
<comment type="caution">
    <text evidence="19">The sequence shown here is derived from an EMBL/GenBank/DDBJ whole genome shotgun (WGS) entry which is preliminary data.</text>
</comment>
<dbReference type="PANTHER" id="PTHR11070:SF2">
    <property type="entry name" value="ATP-DEPENDENT DNA HELICASE SRS2"/>
    <property type="match status" value="1"/>
</dbReference>
<evidence type="ECO:0000256" key="2">
    <source>
        <dbReference type="ARBA" id="ARBA00022741"/>
    </source>
</evidence>
<keyword evidence="5 15" id="KW-0347">Helicase</keyword>
<dbReference type="Gene3D" id="1.10.486.10">
    <property type="entry name" value="PCRA, domain 4"/>
    <property type="match status" value="1"/>
</dbReference>
<keyword evidence="2 15" id="KW-0547">Nucleotide-binding</keyword>
<evidence type="ECO:0000256" key="4">
    <source>
        <dbReference type="ARBA" id="ARBA00022801"/>
    </source>
</evidence>
<evidence type="ECO:0000256" key="14">
    <source>
        <dbReference type="ARBA" id="ARBA00048988"/>
    </source>
</evidence>
<feature type="compositionally biased region" description="Basic and acidic residues" evidence="16">
    <location>
        <begin position="564"/>
        <end position="576"/>
    </location>
</feature>
<evidence type="ECO:0000256" key="8">
    <source>
        <dbReference type="ARBA" id="ARBA00023125"/>
    </source>
</evidence>
<accession>A0ABP8HPV3</accession>
<evidence type="ECO:0000256" key="16">
    <source>
        <dbReference type="SAM" id="MobiDB-lite"/>
    </source>
</evidence>
<feature type="region of interest" description="Disordered" evidence="16">
    <location>
        <begin position="1791"/>
        <end position="1816"/>
    </location>
</feature>
<dbReference type="Pfam" id="PF13361">
    <property type="entry name" value="UvrD_C"/>
    <property type="match status" value="2"/>
</dbReference>
<feature type="domain" description="UvrD-like helicase C-terminal" evidence="18">
    <location>
        <begin position="199"/>
        <end position="472"/>
    </location>
</feature>
<dbReference type="InterPro" id="IPR014016">
    <property type="entry name" value="UvrD-like_ATP-bd"/>
</dbReference>
<protein>
    <recommendedName>
        <fullName evidence="12">DNA 3'-5' helicase</fullName>
        <ecNumber evidence="12">5.6.2.4</ecNumber>
    </recommendedName>
    <alternativeName>
        <fullName evidence="13">DNA 3'-5' helicase II</fullName>
    </alternativeName>
</protein>
<evidence type="ECO:0000259" key="17">
    <source>
        <dbReference type="PROSITE" id="PS51198"/>
    </source>
</evidence>
<dbReference type="Pfam" id="PF12705">
    <property type="entry name" value="PDDEXK_1"/>
    <property type="match status" value="2"/>
</dbReference>
<evidence type="ECO:0000256" key="6">
    <source>
        <dbReference type="ARBA" id="ARBA00022839"/>
    </source>
</evidence>
<gene>
    <name evidence="19" type="ORF">GCM10023165_24160</name>
</gene>
<feature type="domain" description="UvrD-like helicase ATP-binding" evidence="17">
    <location>
        <begin position="887"/>
        <end position="1353"/>
    </location>
</feature>
<keyword evidence="1" id="KW-0540">Nuclease</keyword>
<evidence type="ECO:0000256" key="10">
    <source>
        <dbReference type="ARBA" id="ARBA00023235"/>
    </source>
</evidence>
<dbReference type="SUPFAM" id="SSF52540">
    <property type="entry name" value="P-loop containing nucleoside triphosphate hydrolases"/>
    <property type="match status" value="2"/>
</dbReference>
<dbReference type="Pfam" id="PF00580">
    <property type="entry name" value="UvrD-helicase"/>
    <property type="match status" value="1"/>
</dbReference>
<dbReference type="PROSITE" id="PS51198">
    <property type="entry name" value="UVRD_HELICASE_ATP_BIND"/>
    <property type="match status" value="1"/>
</dbReference>
<keyword evidence="8" id="KW-0238">DNA-binding</keyword>
<evidence type="ECO:0000256" key="11">
    <source>
        <dbReference type="ARBA" id="ARBA00034617"/>
    </source>
</evidence>
<evidence type="ECO:0000256" key="9">
    <source>
        <dbReference type="ARBA" id="ARBA00023204"/>
    </source>
</evidence>
<keyword evidence="7 15" id="KW-0067">ATP-binding</keyword>
<feature type="region of interest" description="Disordered" evidence="16">
    <location>
        <begin position="851"/>
        <end position="884"/>
    </location>
</feature>
<dbReference type="InterPro" id="IPR011604">
    <property type="entry name" value="PDDEXK-like_dom_sf"/>
</dbReference>
<organism evidence="19 20">
    <name type="scientific">Variovorax defluvii</name>
    <dbReference type="NCBI Taxonomy" id="913761"/>
    <lineage>
        <taxon>Bacteria</taxon>
        <taxon>Pseudomonadati</taxon>
        <taxon>Pseudomonadota</taxon>
        <taxon>Betaproteobacteria</taxon>
        <taxon>Burkholderiales</taxon>
        <taxon>Comamonadaceae</taxon>
        <taxon>Variovorax</taxon>
    </lineage>
</organism>